<dbReference type="Pfam" id="PF00004">
    <property type="entry name" value="AAA"/>
    <property type="match status" value="1"/>
</dbReference>
<dbReference type="Proteomes" id="UP001302126">
    <property type="component" value="Unassembled WGS sequence"/>
</dbReference>
<dbReference type="Pfam" id="PF23232">
    <property type="entry name" value="AAA_lid_13"/>
    <property type="match status" value="1"/>
</dbReference>
<keyword evidence="2" id="KW-0378">Hydrolase</keyword>
<evidence type="ECO:0000313" key="2">
    <source>
        <dbReference type="EMBL" id="KAK4185152.1"/>
    </source>
</evidence>
<dbReference type="InterPro" id="IPR003959">
    <property type="entry name" value="ATPase_AAA_core"/>
</dbReference>
<dbReference type="CDD" id="cd19481">
    <property type="entry name" value="RecA-like_protease"/>
    <property type="match status" value="1"/>
</dbReference>
<dbReference type="InterPro" id="IPR056599">
    <property type="entry name" value="AAA_lid_fung"/>
</dbReference>
<dbReference type="SMART" id="SM00382">
    <property type="entry name" value="AAA"/>
    <property type="match status" value="1"/>
</dbReference>
<keyword evidence="3" id="KW-1185">Reference proteome</keyword>
<organism evidence="2 3">
    <name type="scientific">Podospora australis</name>
    <dbReference type="NCBI Taxonomy" id="1536484"/>
    <lineage>
        <taxon>Eukaryota</taxon>
        <taxon>Fungi</taxon>
        <taxon>Dikarya</taxon>
        <taxon>Ascomycota</taxon>
        <taxon>Pezizomycotina</taxon>
        <taxon>Sordariomycetes</taxon>
        <taxon>Sordariomycetidae</taxon>
        <taxon>Sordariales</taxon>
        <taxon>Podosporaceae</taxon>
        <taxon>Podospora</taxon>
    </lineage>
</organism>
<dbReference type="PANTHER" id="PTHR46411:SF2">
    <property type="entry name" value="AAA+ ATPASE DOMAIN-CONTAINING PROTEIN"/>
    <property type="match status" value="1"/>
</dbReference>
<name>A0AAN7AGL3_9PEZI</name>
<dbReference type="PANTHER" id="PTHR46411">
    <property type="entry name" value="FAMILY ATPASE, PUTATIVE-RELATED"/>
    <property type="match status" value="1"/>
</dbReference>
<reference evidence="2" key="2">
    <citation type="submission" date="2023-05" db="EMBL/GenBank/DDBJ databases">
        <authorList>
            <consortium name="Lawrence Berkeley National Laboratory"/>
            <person name="Steindorff A."/>
            <person name="Hensen N."/>
            <person name="Bonometti L."/>
            <person name="Westerberg I."/>
            <person name="Brannstrom I.O."/>
            <person name="Guillou S."/>
            <person name="Cros-Aarteil S."/>
            <person name="Calhoun S."/>
            <person name="Haridas S."/>
            <person name="Kuo A."/>
            <person name="Mondo S."/>
            <person name="Pangilinan J."/>
            <person name="Riley R."/>
            <person name="Labutti K."/>
            <person name="Andreopoulos B."/>
            <person name="Lipzen A."/>
            <person name="Chen C."/>
            <person name="Yanf M."/>
            <person name="Daum C."/>
            <person name="Ng V."/>
            <person name="Clum A."/>
            <person name="Ohm R."/>
            <person name="Martin F."/>
            <person name="Silar P."/>
            <person name="Natvig D."/>
            <person name="Lalanne C."/>
            <person name="Gautier V."/>
            <person name="Ament-Velasquez S.L."/>
            <person name="Kruys A."/>
            <person name="Hutchinson M.I."/>
            <person name="Powell A.J."/>
            <person name="Barry K."/>
            <person name="Miller A.N."/>
            <person name="Grigoriev I.V."/>
            <person name="Debuchy R."/>
            <person name="Gladieux P."/>
            <person name="Thoren M.H."/>
            <person name="Johannesson H."/>
        </authorList>
    </citation>
    <scope>NUCLEOTIDE SEQUENCE</scope>
    <source>
        <strain evidence="2">PSN309</strain>
    </source>
</reference>
<reference evidence="2" key="1">
    <citation type="journal article" date="2023" name="Mol. Phylogenet. Evol.">
        <title>Genome-scale phylogeny and comparative genomics of the fungal order Sordariales.</title>
        <authorList>
            <person name="Hensen N."/>
            <person name="Bonometti L."/>
            <person name="Westerberg I."/>
            <person name="Brannstrom I.O."/>
            <person name="Guillou S."/>
            <person name="Cros-Aarteil S."/>
            <person name="Calhoun S."/>
            <person name="Haridas S."/>
            <person name="Kuo A."/>
            <person name="Mondo S."/>
            <person name="Pangilinan J."/>
            <person name="Riley R."/>
            <person name="LaButti K."/>
            <person name="Andreopoulos B."/>
            <person name="Lipzen A."/>
            <person name="Chen C."/>
            <person name="Yan M."/>
            <person name="Daum C."/>
            <person name="Ng V."/>
            <person name="Clum A."/>
            <person name="Steindorff A."/>
            <person name="Ohm R.A."/>
            <person name="Martin F."/>
            <person name="Silar P."/>
            <person name="Natvig D.O."/>
            <person name="Lalanne C."/>
            <person name="Gautier V."/>
            <person name="Ament-Velasquez S.L."/>
            <person name="Kruys A."/>
            <person name="Hutchinson M.I."/>
            <person name="Powell A.J."/>
            <person name="Barry K."/>
            <person name="Miller A.N."/>
            <person name="Grigoriev I.V."/>
            <person name="Debuchy R."/>
            <person name="Gladieux P."/>
            <person name="Hiltunen Thoren M."/>
            <person name="Johannesson H."/>
        </authorList>
    </citation>
    <scope>NUCLEOTIDE SEQUENCE</scope>
    <source>
        <strain evidence="2">PSN309</strain>
    </source>
</reference>
<accession>A0AAN7AGL3</accession>
<sequence length="680" mass="78019">MSAPVGEMPPKFGEYHVVYCSSGKYNNYHDVPRVFQGDSRFDHLRGKQGLPNMVAQFKTDPSLVFAVLHEYYCSCCGGPDYQRQVGYINGKTIADSPPAISTTKYVALNPDLMGTLHRLAKAHPERFKGWNLANMSSLSYEPHYTFYVHHSAFLELADASHLSAFEADSIKLVCNWFVENFKDDWDEADELFARGKTTAKHYRKLFLPDGLMIGNHSTDTPGIIKAYKVMPYPWHLPENAKGDRSAEVYRWEFNGTFNKYYNVESLVDVRTREGDIVGEKEEVDITSLTIFPVRFAKPGTYEKVVARGSKLWAYRKQKLIAYCEPDLDQNGEDTREGYAEHRYMVDYKMYKRMHPRKKIFEEQADDLGSEAMNKTEPPSDDFLTIMPPEVHAYDLSAKIWKLIRVDYITDVTWNKEAFRRLVVPPETKELIQAAVTAHGSNMTAARDIIAGKGQGLLILLHGGPGTGKTLTAESIAETQERPLYRITCGDIGSEPSEVEEYLQSVLAIGKAWGCVVLLDEADVFLEERTVVDQKHNAIVSVFLRHVEYYDGIMILTTNRVGTFDEAFKSRIHVAIRYKNLDEEQRVEIWRNFIQLLDKTKERIDTDDLKLNVNKLATHDLNGRQIRNVVTLARYLAKYRKQMLVYKHIQDALASVVKFDKYLLELKGHQDDEWARESRLR</sequence>
<dbReference type="GO" id="GO:0005524">
    <property type="term" value="F:ATP binding"/>
    <property type="evidence" value="ECO:0007669"/>
    <property type="project" value="InterPro"/>
</dbReference>
<dbReference type="EMBL" id="MU864460">
    <property type="protein sequence ID" value="KAK4185152.1"/>
    <property type="molecule type" value="Genomic_DNA"/>
</dbReference>
<proteinExistence type="predicted"/>
<dbReference type="SUPFAM" id="SSF52540">
    <property type="entry name" value="P-loop containing nucleoside triphosphate hydrolases"/>
    <property type="match status" value="1"/>
</dbReference>
<gene>
    <name evidence="2" type="ORF">QBC35DRAFT_29851</name>
</gene>
<comment type="caution">
    <text evidence="2">The sequence shown here is derived from an EMBL/GenBank/DDBJ whole genome shotgun (WGS) entry which is preliminary data.</text>
</comment>
<dbReference type="AlphaFoldDB" id="A0AAN7AGL3"/>
<feature type="domain" description="AAA+ ATPase" evidence="1">
    <location>
        <begin position="454"/>
        <end position="581"/>
    </location>
</feature>
<dbReference type="GO" id="GO:0016887">
    <property type="term" value="F:ATP hydrolysis activity"/>
    <property type="evidence" value="ECO:0007669"/>
    <property type="project" value="InterPro"/>
</dbReference>
<dbReference type="InterPro" id="IPR027417">
    <property type="entry name" value="P-loop_NTPase"/>
</dbReference>
<evidence type="ECO:0000313" key="3">
    <source>
        <dbReference type="Proteomes" id="UP001302126"/>
    </source>
</evidence>
<protein>
    <submittedName>
        <fullName evidence="2">P-loop containing nucleoside triphosphate hydrolase protein</fullName>
    </submittedName>
</protein>
<dbReference type="InterPro" id="IPR003593">
    <property type="entry name" value="AAA+_ATPase"/>
</dbReference>
<evidence type="ECO:0000259" key="1">
    <source>
        <dbReference type="SMART" id="SM00382"/>
    </source>
</evidence>
<dbReference type="Gene3D" id="3.40.50.300">
    <property type="entry name" value="P-loop containing nucleotide triphosphate hydrolases"/>
    <property type="match status" value="1"/>
</dbReference>